<sequence length="68" mass="7325">VSSCETELRCVFSGFQSMECRCNAVLLGPGIRPPLLRSVWSYSTARGLSSGLRRHGPVPAGSKRSVCL</sequence>
<organism evidence="2 3">
    <name type="scientific">Xenoophorus captivus</name>
    <dbReference type="NCBI Taxonomy" id="1517983"/>
    <lineage>
        <taxon>Eukaryota</taxon>
        <taxon>Metazoa</taxon>
        <taxon>Chordata</taxon>
        <taxon>Craniata</taxon>
        <taxon>Vertebrata</taxon>
        <taxon>Euteleostomi</taxon>
        <taxon>Actinopterygii</taxon>
        <taxon>Neopterygii</taxon>
        <taxon>Teleostei</taxon>
        <taxon>Neoteleostei</taxon>
        <taxon>Acanthomorphata</taxon>
        <taxon>Ovalentaria</taxon>
        <taxon>Atherinomorphae</taxon>
        <taxon>Cyprinodontiformes</taxon>
        <taxon>Goodeidae</taxon>
        <taxon>Xenoophorus</taxon>
    </lineage>
</organism>
<gene>
    <name evidence="2" type="ORF">XENOCAPTIV_025079</name>
</gene>
<comment type="caution">
    <text evidence="2">The sequence shown here is derived from an EMBL/GenBank/DDBJ whole genome shotgun (WGS) entry which is preliminary data.</text>
</comment>
<dbReference type="EMBL" id="JAHRIN010047997">
    <property type="protein sequence ID" value="MEQ2208089.1"/>
    <property type="molecule type" value="Genomic_DNA"/>
</dbReference>
<name>A0ABV0RIU0_9TELE</name>
<feature type="region of interest" description="Disordered" evidence="1">
    <location>
        <begin position="48"/>
        <end position="68"/>
    </location>
</feature>
<protein>
    <submittedName>
        <fullName evidence="2">Uncharacterized protein</fullName>
    </submittedName>
</protein>
<dbReference type="Proteomes" id="UP001434883">
    <property type="component" value="Unassembled WGS sequence"/>
</dbReference>
<evidence type="ECO:0000313" key="2">
    <source>
        <dbReference type="EMBL" id="MEQ2208089.1"/>
    </source>
</evidence>
<reference evidence="2 3" key="1">
    <citation type="submission" date="2021-06" db="EMBL/GenBank/DDBJ databases">
        <authorList>
            <person name="Palmer J.M."/>
        </authorList>
    </citation>
    <scope>NUCLEOTIDE SEQUENCE [LARGE SCALE GENOMIC DNA]</scope>
    <source>
        <strain evidence="2 3">XC_2019</strain>
        <tissue evidence="2">Muscle</tissue>
    </source>
</reference>
<evidence type="ECO:0000313" key="3">
    <source>
        <dbReference type="Proteomes" id="UP001434883"/>
    </source>
</evidence>
<feature type="non-terminal residue" evidence="2">
    <location>
        <position position="1"/>
    </location>
</feature>
<feature type="non-terminal residue" evidence="2">
    <location>
        <position position="68"/>
    </location>
</feature>
<accession>A0ABV0RIU0</accession>
<evidence type="ECO:0000256" key="1">
    <source>
        <dbReference type="SAM" id="MobiDB-lite"/>
    </source>
</evidence>
<proteinExistence type="predicted"/>
<keyword evidence="3" id="KW-1185">Reference proteome</keyword>